<protein>
    <submittedName>
        <fullName evidence="2">Uncharacterized protein</fullName>
    </submittedName>
</protein>
<reference evidence="2 3" key="1">
    <citation type="journal article" date="2021" name="Plant Biotechnol. J.">
        <title>Multi-omics assisted identification of the key and species-specific regulatory components of drought-tolerant mechanisms in Gossypium stocksii.</title>
        <authorList>
            <person name="Yu D."/>
            <person name="Ke L."/>
            <person name="Zhang D."/>
            <person name="Wu Y."/>
            <person name="Sun Y."/>
            <person name="Mei J."/>
            <person name="Sun J."/>
            <person name="Sun Y."/>
        </authorList>
    </citation>
    <scope>NUCLEOTIDE SEQUENCE [LARGE SCALE GENOMIC DNA]</scope>
    <source>
        <strain evidence="3">cv. E1</strain>
        <tissue evidence="2">Leaf</tissue>
    </source>
</reference>
<dbReference type="OrthoDB" id="1708914at2759"/>
<comment type="caution">
    <text evidence="2">The sequence shown here is derived from an EMBL/GenBank/DDBJ whole genome shotgun (WGS) entry which is preliminary data.</text>
</comment>
<dbReference type="AlphaFoldDB" id="A0A9D3ZGG9"/>
<sequence length="65" mass="7342">MVKFLKPNKAVVFFQGHCAGRKAVIVKCFNEGTGDYPYGHYLIAGIKKYPSIFICRNSMDTIVVR</sequence>
<accession>A0A9D3ZGG9</accession>
<dbReference type="GO" id="GO:0006412">
    <property type="term" value="P:translation"/>
    <property type="evidence" value="ECO:0007669"/>
    <property type="project" value="InterPro"/>
</dbReference>
<organism evidence="2 3">
    <name type="scientific">Gossypium stocksii</name>
    <dbReference type="NCBI Taxonomy" id="47602"/>
    <lineage>
        <taxon>Eukaryota</taxon>
        <taxon>Viridiplantae</taxon>
        <taxon>Streptophyta</taxon>
        <taxon>Embryophyta</taxon>
        <taxon>Tracheophyta</taxon>
        <taxon>Spermatophyta</taxon>
        <taxon>Magnoliopsida</taxon>
        <taxon>eudicotyledons</taxon>
        <taxon>Gunneridae</taxon>
        <taxon>Pentapetalae</taxon>
        <taxon>rosids</taxon>
        <taxon>malvids</taxon>
        <taxon>Malvales</taxon>
        <taxon>Malvaceae</taxon>
        <taxon>Malvoideae</taxon>
        <taxon>Gossypium</taxon>
    </lineage>
</organism>
<dbReference type="SUPFAM" id="SSF50104">
    <property type="entry name" value="Translation proteins SH3-like domain"/>
    <property type="match status" value="1"/>
</dbReference>
<gene>
    <name evidence="2" type="ORF">J1N35_044522</name>
</gene>
<dbReference type="EMBL" id="JAIQCV010000013">
    <property type="protein sequence ID" value="KAH1032348.1"/>
    <property type="molecule type" value="Genomic_DNA"/>
</dbReference>
<dbReference type="InterPro" id="IPR008991">
    <property type="entry name" value="Translation_prot_SH3-like_sf"/>
</dbReference>
<dbReference type="GO" id="GO:0005840">
    <property type="term" value="C:ribosome"/>
    <property type="evidence" value="ECO:0007669"/>
    <property type="project" value="InterPro"/>
</dbReference>
<keyword evidence="3" id="KW-1185">Reference proteome</keyword>
<dbReference type="PANTHER" id="PTHR10497">
    <property type="entry name" value="60S RIBOSOMAL PROTEIN L27"/>
    <property type="match status" value="1"/>
</dbReference>
<evidence type="ECO:0000256" key="1">
    <source>
        <dbReference type="ARBA" id="ARBA00009124"/>
    </source>
</evidence>
<evidence type="ECO:0000313" key="3">
    <source>
        <dbReference type="Proteomes" id="UP000828251"/>
    </source>
</evidence>
<dbReference type="InterPro" id="IPR038655">
    <property type="entry name" value="Ribosomal_eL27_sf"/>
</dbReference>
<dbReference type="InterPro" id="IPR001141">
    <property type="entry name" value="Ribosomal_eL27"/>
</dbReference>
<name>A0A9D3ZGG9_9ROSI</name>
<dbReference type="Proteomes" id="UP000828251">
    <property type="component" value="Unassembled WGS sequence"/>
</dbReference>
<dbReference type="GO" id="GO:0003735">
    <property type="term" value="F:structural constituent of ribosome"/>
    <property type="evidence" value="ECO:0007669"/>
    <property type="project" value="InterPro"/>
</dbReference>
<dbReference type="Gene3D" id="2.30.30.770">
    <property type="match status" value="1"/>
</dbReference>
<comment type="similarity">
    <text evidence="1">Belongs to the eukaryotic ribosomal protein eL27 family.</text>
</comment>
<proteinExistence type="inferred from homology"/>
<evidence type="ECO:0000313" key="2">
    <source>
        <dbReference type="EMBL" id="KAH1032348.1"/>
    </source>
</evidence>